<dbReference type="Proteomes" id="UP000568380">
    <property type="component" value="Unassembled WGS sequence"/>
</dbReference>
<dbReference type="PANTHER" id="PTHR36978">
    <property type="entry name" value="P-LOOP CONTAINING NUCLEOTIDE TRIPHOSPHATE HYDROLASE"/>
    <property type="match status" value="1"/>
</dbReference>
<gene>
    <name evidence="1" type="ORF">HNR40_009984</name>
</gene>
<dbReference type="AlphaFoldDB" id="A0A7W8EKP2"/>
<dbReference type="RefSeq" id="WP_184974482.1">
    <property type="nucleotide sequence ID" value="NZ_JACHIN010000023.1"/>
</dbReference>
<evidence type="ECO:0008006" key="3">
    <source>
        <dbReference type="Google" id="ProtNLM"/>
    </source>
</evidence>
<name>A0A7W8EKP2_9ACTN</name>
<evidence type="ECO:0000313" key="2">
    <source>
        <dbReference type="Proteomes" id="UP000568380"/>
    </source>
</evidence>
<protein>
    <recommendedName>
        <fullName evidence="3">Sulfotransferase family protein</fullName>
    </recommendedName>
</protein>
<comment type="caution">
    <text evidence="1">The sequence shown here is derived from an EMBL/GenBank/DDBJ whole genome shotgun (WGS) entry which is preliminary data.</text>
</comment>
<accession>A0A7W8EKP2</accession>
<dbReference type="Gene3D" id="3.40.50.300">
    <property type="entry name" value="P-loop containing nucleotide triphosphate hydrolases"/>
    <property type="match status" value="1"/>
</dbReference>
<dbReference type="EMBL" id="JACHIN010000023">
    <property type="protein sequence ID" value="MBB5084475.1"/>
    <property type="molecule type" value="Genomic_DNA"/>
</dbReference>
<dbReference type="PANTHER" id="PTHR36978:SF4">
    <property type="entry name" value="P-LOOP CONTAINING NUCLEOSIDE TRIPHOSPHATE HYDROLASE PROTEIN"/>
    <property type="match status" value="1"/>
</dbReference>
<sequence>MLNVIGAGFPRTGTSSMKAALERLGFGPCYHMFEILARPDRVDRWLPAIEGRALDWNHVLEGYRSAMDWPASHFWREQAEAYPEAKVILTVRDPVRWHASMQTLISEGPRTLAIGDLPPAAAEIMGAMRRLSPLLDLIGRAAFGPEFAMARDMPPVEVATEFFDLHTETVRRTIAPERLLVFDVREGWEPLCAFLGAEVPDEPFPHLNDADAIKVMMARLTTEGVVSTPFSGG</sequence>
<dbReference type="InterPro" id="IPR027417">
    <property type="entry name" value="P-loop_NTPase"/>
</dbReference>
<keyword evidence="2" id="KW-1185">Reference proteome</keyword>
<organism evidence="1 2">
    <name type="scientific">Nonomuraea endophytica</name>
    <dbReference type="NCBI Taxonomy" id="714136"/>
    <lineage>
        <taxon>Bacteria</taxon>
        <taxon>Bacillati</taxon>
        <taxon>Actinomycetota</taxon>
        <taxon>Actinomycetes</taxon>
        <taxon>Streptosporangiales</taxon>
        <taxon>Streptosporangiaceae</taxon>
        <taxon>Nonomuraea</taxon>
    </lineage>
</organism>
<dbReference type="SUPFAM" id="SSF52540">
    <property type="entry name" value="P-loop containing nucleoside triphosphate hydrolases"/>
    <property type="match status" value="1"/>
</dbReference>
<dbReference type="Pfam" id="PF17784">
    <property type="entry name" value="Sulfotransfer_4"/>
    <property type="match status" value="1"/>
</dbReference>
<evidence type="ECO:0000313" key="1">
    <source>
        <dbReference type="EMBL" id="MBB5084475.1"/>
    </source>
</evidence>
<reference evidence="1 2" key="1">
    <citation type="submission" date="2020-08" db="EMBL/GenBank/DDBJ databases">
        <title>Genomic Encyclopedia of Type Strains, Phase IV (KMG-IV): sequencing the most valuable type-strain genomes for metagenomic binning, comparative biology and taxonomic classification.</title>
        <authorList>
            <person name="Goeker M."/>
        </authorList>
    </citation>
    <scope>NUCLEOTIDE SEQUENCE [LARGE SCALE GENOMIC DNA]</scope>
    <source>
        <strain evidence="1 2">DSM 45385</strain>
    </source>
</reference>
<dbReference type="InterPro" id="IPR040632">
    <property type="entry name" value="Sulfotransfer_4"/>
</dbReference>
<proteinExistence type="predicted"/>